<accession>A0A699X0P7</accession>
<evidence type="ECO:0000313" key="2">
    <source>
        <dbReference type="EMBL" id="GFD52623.1"/>
    </source>
</evidence>
<feature type="compositionally biased region" description="Basic residues" evidence="1">
    <location>
        <begin position="31"/>
        <end position="57"/>
    </location>
</feature>
<evidence type="ECO:0000256" key="1">
    <source>
        <dbReference type="SAM" id="MobiDB-lite"/>
    </source>
</evidence>
<feature type="region of interest" description="Disordered" evidence="1">
    <location>
        <begin position="87"/>
        <end position="106"/>
    </location>
</feature>
<feature type="non-terminal residue" evidence="2">
    <location>
        <position position="1"/>
    </location>
</feature>
<dbReference type="EMBL" id="BKCJ011784547">
    <property type="protein sequence ID" value="GFD52623.1"/>
    <property type="molecule type" value="Genomic_DNA"/>
</dbReference>
<proteinExistence type="predicted"/>
<protein>
    <submittedName>
        <fullName evidence="2">Uncharacterized protein</fullName>
    </submittedName>
</protein>
<dbReference type="AlphaFoldDB" id="A0A699X0P7"/>
<gene>
    <name evidence="2" type="ORF">Tci_924592</name>
</gene>
<feature type="non-terminal residue" evidence="2">
    <location>
        <position position="106"/>
    </location>
</feature>
<organism evidence="2">
    <name type="scientific">Tanacetum cinerariifolium</name>
    <name type="common">Dalmatian daisy</name>
    <name type="synonym">Chrysanthemum cinerariifolium</name>
    <dbReference type="NCBI Taxonomy" id="118510"/>
    <lineage>
        <taxon>Eukaryota</taxon>
        <taxon>Viridiplantae</taxon>
        <taxon>Streptophyta</taxon>
        <taxon>Embryophyta</taxon>
        <taxon>Tracheophyta</taxon>
        <taxon>Spermatophyta</taxon>
        <taxon>Magnoliopsida</taxon>
        <taxon>eudicotyledons</taxon>
        <taxon>Gunneridae</taxon>
        <taxon>Pentapetalae</taxon>
        <taxon>asterids</taxon>
        <taxon>campanulids</taxon>
        <taxon>Asterales</taxon>
        <taxon>Asteraceae</taxon>
        <taxon>Asteroideae</taxon>
        <taxon>Anthemideae</taxon>
        <taxon>Anthemidinae</taxon>
        <taxon>Tanacetum</taxon>
    </lineage>
</organism>
<feature type="compositionally biased region" description="Low complexity" evidence="1">
    <location>
        <begin position="17"/>
        <end position="27"/>
    </location>
</feature>
<sequence length="106" mass="11130">RRAPVCAARGDKRDFLRPQAARRAAYPDARRRGRPHHAALRQWHGHGAARRGARRPARQPVPARAAAAAGPGSRLRPGVAAHFQGEAASGAGGAAPVWRAGAERAG</sequence>
<name>A0A699X0P7_TANCI</name>
<feature type="compositionally biased region" description="Low complexity" evidence="1">
    <location>
        <begin position="58"/>
        <end position="77"/>
    </location>
</feature>
<comment type="caution">
    <text evidence="2">The sequence shown here is derived from an EMBL/GenBank/DDBJ whole genome shotgun (WGS) entry which is preliminary data.</text>
</comment>
<feature type="region of interest" description="Disordered" evidence="1">
    <location>
        <begin position="1"/>
        <end position="77"/>
    </location>
</feature>
<reference evidence="2" key="1">
    <citation type="journal article" date="2019" name="Sci. Rep.">
        <title>Draft genome of Tanacetum cinerariifolium, the natural source of mosquito coil.</title>
        <authorList>
            <person name="Yamashiro T."/>
            <person name="Shiraishi A."/>
            <person name="Satake H."/>
            <person name="Nakayama K."/>
        </authorList>
    </citation>
    <scope>NUCLEOTIDE SEQUENCE</scope>
</reference>